<dbReference type="RefSeq" id="WP_190943886.1">
    <property type="nucleotide sequence ID" value="NZ_JACJSI010000090.1"/>
</dbReference>
<evidence type="ECO:0000256" key="2">
    <source>
        <dbReference type="ARBA" id="ARBA00013194"/>
    </source>
</evidence>
<sequence>MTEILKIDNRIITSEEIIPLLTRYHILPRFILEIIIDQAIDSITCKDEEVKSYYKKYCEANKLTSQTERQAWLECYQMTIEELENLATRGLKINKFKQETWNDKLESYFFNRKSQLDKVSYSVIWNRDFGLAQELYFRIQGKENSFAEIARAYSQGLEAKNGGFVSAVEVSSVHPSLMKILSVSQPGQLLMPIQLGEWVVILQLEKLFVAQLDAPMRQQLLDEIFADWLQERLKSLSNIAEFRISNSKLSMNSQ</sequence>
<dbReference type="EC" id="5.2.1.8" evidence="2"/>
<dbReference type="Proteomes" id="UP000623440">
    <property type="component" value="Unassembled WGS sequence"/>
</dbReference>
<dbReference type="InterPro" id="IPR027304">
    <property type="entry name" value="Trigger_fact/SurA_dom_sf"/>
</dbReference>
<evidence type="ECO:0000313" key="8">
    <source>
        <dbReference type="EMBL" id="MBD2533307.1"/>
    </source>
</evidence>
<reference evidence="8 9" key="1">
    <citation type="journal article" date="2020" name="ISME J.">
        <title>Comparative genomics reveals insights into cyanobacterial evolution and habitat adaptation.</title>
        <authorList>
            <person name="Chen M.Y."/>
            <person name="Teng W.K."/>
            <person name="Zhao L."/>
            <person name="Hu C.X."/>
            <person name="Zhou Y.K."/>
            <person name="Han B.P."/>
            <person name="Song L.R."/>
            <person name="Shu W.S."/>
        </authorList>
    </citation>
    <scope>NUCLEOTIDE SEQUENCE [LARGE SCALE GENOMIC DNA]</scope>
    <source>
        <strain evidence="8 9">FACHB-838</strain>
    </source>
</reference>
<dbReference type="GO" id="GO:0016853">
    <property type="term" value="F:isomerase activity"/>
    <property type="evidence" value="ECO:0007669"/>
    <property type="project" value="UniProtKB-KW"/>
</dbReference>
<evidence type="ECO:0000256" key="5">
    <source>
        <dbReference type="ARBA" id="ARBA00023235"/>
    </source>
</evidence>
<dbReference type="PANTHER" id="PTHR47245">
    <property type="entry name" value="PEPTIDYLPROLYL ISOMERASE"/>
    <property type="match status" value="1"/>
</dbReference>
<proteinExistence type="predicted"/>
<keyword evidence="5 6" id="KW-0413">Isomerase</keyword>
<dbReference type="InterPro" id="IPR000297">
    <property type="entry name" value="PPIase_PpiC"/>
</dbReference>
<organism evidence="8 9">
    <name type="scientific">Nostoc flagelliforme FACHB-838</name>
    <dbReference type="NCBI Taxonomy" id="2692904"/>
    <lineage>
        <taxon>Bacteria</taxon>
        <taxon>Bacillati</taxon>
        <taxon>Cyanobacteriota</taxon>
        <taxon>Cyanophyceae</taxon>
        <taxon>Nostocales</taxon>
        <taxon>Nostocaceae</taxon>
        <taxon>Nostoc</taxon>
    </lineage>
</organism>
<dbReference type="Gene3D" id="3.10.50.40">
    <property type="match status" value="1"/>
</dbReference>
<comment type="caution">
    <text evidence="8">The sequence shown here is derived from an EMBL/GenBank/DDBJ whole genome shotgun (WGS) entry which is preliminary data.</text>
</comment>
<comment type="catalytic activity">
    <reaction evidence="1">
        <text>[protein]-peptidylproline (omega=180) = [protein]-peptidylproline (omega=0)</text>
        <dbReference type="Rhea" id="RHEA:16237"/>
        <dbReference type="Rhea" id="RHEA-COMP:10747"/>
        <dbReference type="Rhea" id="RHEA-COMP:10748"/>
        <dbReference type="ChEBI" id="CHEBI:83833"/>
        <dbReference type="ChEBI" id="CHEBI:83834"/>
        <dbReference type="EC" id="5.2.1.8"/>
    </reaction>
</comment>
<dbReference type="EMBL" id="JACJSI010000090">
    <property type="protein sequence ID" value="MBD2533307.1"/>
    <property type="molecule type" value="Genomic_DNA"/>
</dbReference>
<evidence type="ECO:0000256" key="3">
    <source>
        <dbReference type="ARBA" id="ARBA00022729"/>
    </source>
</evidence>
<keyword evidence="3" id="KW-0732">Signal</keyword>
<protein>
    <recommendedName>
        <fullName evidence="2">peptidylprolyl isomerase</fullName>
        <ecNumber evidence="2">5.2.1.8</ecNumber>
    </recommendedName>
</protein>
<evidence type="ECO:0000256" key="6">
    <source>
        <dbReference type="PROSITE-ProRule" id="PRU00278"/>
    </source>
</evidence>
<evidence type="ECO:0000259" key="7">
    <source>
        <dbReference type="PROSITE" id="PS50198"/>
    </source>
</evidence>
<name>A0ABR8DWP1_9NOSO</name>
<evidence type="ECO:0000256" key="1">
    <source>
        <dbReference type="ARBA" id="ARBA00000971"/>
    </source>
</evidence>
<dbReference type="InterPro" id="IPR050245">
    <property type="entry name" value="PrsA_foldase"/>
</dbReference>
<dbReference type="PANTHER" id="PTHR47245:SF1">
    <property type="entry name" value="FOLDASE PROTEIN PRSA"/>
    <property type="match status" value="1"/>
</dbReference>
<keyword evidence="9" id="KW-1185">Reference proteome</keyword>
<dbReference type="SUPFAM" id="SSF54534">
    <property type="entry name" value="FKBP-like"/>
    <property type="match status" value="1"/>
</dbReference>
<evidence type="ECO:0000256" key="4">
    <source>
        <dbReference type="ARBA" id="ARBA00023110"/>
    </source>
</evidence>
<evidence type="ECO:0000313" key="9">
    <source>
        <dbReference type="Proteomes" id="UP000623440"/>
    </source>
</evidence>
<accession>A0ABR8DWP1</accession>
<dbReference type="PROSITE" id="PS50198">
    <property type="entry name" value="PPIC_PPIASE_2"/>
    <property type="match status" value="1"/>
</dbReference>
<dbReference type="SUPFAM" id="SSF109998">
    <property type="entry name" value="Triger factor/SurA peptide-binding domain-like"/>
    <property type="match status" value="1"/>
</dbReference>
<keyword evidence="4 6" id="KW-0697">Rotamase</keyword>
<feature type="domain" description="PpiC" evidence="7">
    <location>
        <begin position="132"/>
        <end position="206"/>
    </location>
</feature>
<gene>
    <name evidence="8" type="ORF">H6G97_28560</name>
</gene>
<dbReference type="InterPro" id="IPR046357">
    <property type="entry name" value="PPIase_dom_sf"/>
</dbReference>
<dbReference type="Pfam" id="PF00639">
    <property type="entry name" value="Rotamase"/>
    <property type="match status" value="1"/>
</dbReference>